<evidence type="ECO:0000256" key="3">
    <source>
        <dbReference type="SAM" id="MobiDB-lite"/>
    </source>
</evidence>
<feature type="transmembrane region" description="Helical" evidence="4">
    <location>
        <begin position="732"/>
        <end position="761"/>
    </location>
</feature>
<dbReference type="PRINTS" id="PR00326">
    <property type="entry name" value="GTP1OBG"/>
</dbReference>
<dbReference type="InterPro" id="IPR032859">
    <property type="entry name" value="KH_dom-like"/>
</dbReference>
<protein>
    <recommendedName>
        <fullName evidence="9">GTPase Der</fullName>
    </recommendedName>
</protein>
<evidence type="ECO:0000256" key="2">
    <source>
        <dbReference type="ARBA" id="ARBA00023134"/>
    </source>
</evidence>
<dbReference type="Proteomes" id="UP000626092">
    <property type="component" value="Unassembled WGS sequence"/>
</dbReference>
<organism evidence="7 8">
    <name type="scientific">Rhododendron simsii</name>
    <name type="common">Sims's rhododendron</name>
    <dbReference type="NCBI Taxonomy" id="118357"/>
    <lineage>
        <taxon>Eukaryota</taxon>
        <taxon>Viridiplantae</taxon>
        <taxon>Streptophyta</taxon>
        <taxon>Embryophyta</taxon>
        <taxon>Tracheophyta</taxon>
        <taxon>Spermatophyta</taxon>
        <taxon>Magnoliopsida</taxon>
        <taxon>eudicotyledons</taxon>
        <taxon>Gunneridae</taxon>
        <taxon>Pentapetalae</taxon>
        <taxon>asterids</taxon>
        <taxon>Ericales</taxon>
        <taxon>Ericaceae</taxon>
        <taxon>Ericoideae</taxon>
        <taxon>Rhodoreae</taxon>
        <taxon>Rhododendron</taxon>
    </lineage>
</organism>
<dbReference type="PANTHER" id="PTHR43834">
    <property type="entry name" value="GTPASE DER"/>
    <property type="match status" value="1"/>
</dbReference>
<dbReference type="EMBL" id="WJXA01000011">
    <property type="protein sequence ID" value="KAF7126313.1"/>
    <property type="molecule type" value="Genomic_DNA"/>
</dbReference>
<keyword evidence="8" id="KW-1185">Reference proteome</keyword>
<keyword evidence="4" id="KW-1133">Transmembrane helix</keyword>
<feature type="domain" description="G" evidence="5">
    <location>
        <begin position="383"/>
        <end position="561"/>
    </location>
</feature>
<keyword evidence="2" id="KW-0342">GTP-binding</keyword>
<evidence type="ECO:0000259" key="6">
    <source>
        <dbReference type="Pfam" id="PF14714"/>
    </source>
</evidence>
<proteinExistence type="predicted"/>
<dbReference type="OrthoDB" id="8954335at2759"/>
<keyword evidence="4" id="KW-0812">Transmembrane</keyword>
<dbReference type="InterPro" id="IPR027417">
    <property type="entry name" value="P-loop_NTPase"/>
</dbReference>
<sequence>MFHSWVRAHLPRKIRSGYGIISSTTTQHNHIGASTPRLYNGRALLNTTLDYGCIQHGYLLKRIGANGIGKTHPSLVNRNLISFAFQNTGGFCTLSTRATKDALLDVCVPGNDGRSDFDEFFPGFENDAVVEKPKVTSDRKNSVDFTKVDINLLPTVVLIGRPNVGKSALFNRLIRRREALVYNTPTAHVTRDIREGIAKLSDLRFRVLDSAGLEAEASSGSVLRRTAEMTGNVLARSQFALFLIDARLMSLLKKLIKFYEFCYSLDFLFWSIFATRDGLQPMDLDVGKWLRKHAPGIKPIVVMNKSESLDDGAGSIAAAAGEAHMLGFGDPIALSAETGLGMTELYEALKPLLEDYMLRVVNDAGYQEEASIEEEESKLPLQLAIVGRPNVGKSTLLNTLLQEDRALVGPEAGLTRDSVRAQFQYRDRTIYLNSKFKIPYSAVTKLKIPKIVGFMLLLNLQVPSMYLTLAVEEDEKIEHYKCAGLVLVDTAGWLGRTKQDKGPASLSIMQSRKNLMRAHVVALVLDAEEIAKTRRSMKHAEVVIARRAVEEGRGLVVIVNKMDLLKGKLHENVVKAVPEEVQTVLPQHLPGENYCSSMNMKIIAPLALAEDGRIMWSHNCMTGIPSSEVKIRNTAWCFVGSLSCPVKDHLAGGGGTSVLGTVMYQQVENVVLAKASQPVGVYVTGIPVVFVSALEGRGRTPLMRQVISTYEKWCSRLPTARLNRWLHKVMSFVAYVASAVIAPAVCAYICCYCICFILLHLRNLHVLYLLMLLDWFSASTVDDSDWIIWLLVMSRHSWKDNAGQPKIKYFTQVKARPPTFVAFVSGKAQLSDTDLRFLTNSLKEDFDLGGIPVRIMQRAVVKNSKGSSSSSDGKSFQSAGRVSERMASDKREILS</sequence>
<dbReference type="Gene3D" id="3.30.300.20">
    <property type="match status" value="1"/>
</dbReference>
<evidence type="ECO:0008006" key="9">
    <source>
        <dbReference type="Google" id="ProtNLM"/>
    </source>
</evidence>
<dbReference type="SUPFAM" id="SSF52540">
    <property type="entry name" value="P-loop containing nucleoside triphosphate hydrolases"/>
    <property type="match status" value="2"/>
</dbReference>
<dbReference type="InterPro" id="IPR015946">
    <property type="entry name" value="KH_dom-like_a/b"/>
</dbReference>
<feature type="compositionally biased region" description="Basic and acidic residues" evidence="3">
    <location>
        <begin position="882"/>
        <end position="895"/>
    </location>
</feature>
<dbReference type="GO" id="GO:0005525">
    <property type="term" value="F:GTP binding"/>
    <property type="evidence" value="ECO:0007669"/>
    <property type="project" value="UniProtKB-KW"/>
</dbReference>
<evidence type="ECO:0000256" key="4">
    <source>
        <dbReference type="SAM" id="Phobius"/>
    </source>
</evidence>
<feature type="region of interest" description="Disordered" evidence="3">
    <location>
        <begin position="862"/>
        <end position="895"/>
    </location>
</feature>
<reference evidence="7" key="1">
    <citation type="submission" date="2019-11" db="EMBL/GenBank/DDBJ databases">
        <authorList>
            <person name="Liu Y."/>
            <person name="Hou J."/>
            <person name="Li T.-Q."/>
            <person name="Guan C.-H."/>
            <person name="Wu X."/>
            <person name="Wu H.-Z."/>
            <person name="Ling F."/>
            <person name="Zhang R."/>
            <person name="Shi X.-G."/>
            <person name="Ren J.-P."/>
            <person name="Chen E.-F."/>
            <person name="Sun J.-M."/>
        </authorList>
    </citation>
    <scope>NUCLEOTIDE SEQUENCE</scope>
    <source>
        <strain evidence="7">Adult_tree_wgs_1</strain>
        <tissue evidence="7">Leaves</tissue>
    </source>
</reference>
<dbReference type="PANTHER" id="PTHR43834:SF6">
    <property type="entry name" value="GTPASE DER"/>
    <property type="match status" value="1"/>
</dbReference>
<evidence type="ECO:0000256" key="1">
    <source>
        <dbReference type="ARBA" id="ARBA00022741"/>
    </source>
</evidence>
<dbReference type="NCBIfam" id="TIGR00231">
    <property type="entry name" value="small_GTP"/>
    <property type="match status" value="1"/>
</dbReference>
<feature type="domain" description="GTPase Der C-terminal KH-domain-like" evidence="6">
    <location>
        <begin position="794"/>
        <end position="858"/>
    </location>
</feature>
<dbReference type="AlphaFoldDB" id="A0A834G8Z9"/>
<comment type="caution">
    <text evidence="7">The sequence shown here is derived from an EMBL/GenBank/DDBJ whole genome shotgun (WGS) entry which is preliminary data.</text>
</comment>
<evidence type="ECO:0000313" key="7">
    <source>
        <dbReference type="EMBL" id="KAF7126313.1"/>
    </source>
</evidence>
<keyword evidence="1" id="KW-0547">Nucleotide-binding</keyword>
<feature type="domain" description="G" evidence="5">
    <location>
        <begin position="155"/>
        <end position="275"/>
    </location>
</feature>
<gene>
    <name evidence="7" type="ORF">RHSIM_Rhsim11G0114900</name>
</gene>
<evidence type="ECO:0000259" key="5">
    <source>
        <dbReference type="Pfam" id="PF01926"/>
    </source>
</evidence>
<evidence type="ECO:0000313" key="8">
    <source>
        <dbReference type="Proteomes" id="UP000626092"/>
    </source>
</evidence>
<keyword evidence="4" id="KW-0472">Membrane</keyword>
<dbReference type="Gene3D" id="3.40.50.300">
    <property type="entry name" value="P-loop containing nucleotide triphosphate hydrolases"/>
    <property type="match status" value="2"/>
</dbReference>
<feature type="compositionally biased region" description="Low complexity" evidence="3">
    <location>
        <begin position="864"/>
        <end position="875"/>
    </location>
</feature>
<dbReference type="InterPro" id="IPR005225">
    <property type="entry name" value="Small_GTP-bd"/>
</dbReference>
<accession>A0A834G8Z9</accession>
<dbReference type="Pfam" id="PF01926">
    <property type="entry name" value="MMR_HSR1"/>
    <property type="match status" value="2"/>
</dbReference>
<name>A0A834G8Z9_RHOSS</name>
<dbReference type="Pfam" id="PF14714">
    <property type="entry name" value="KH_dom-like"/>
    <property type="match status" value="1"/>
</dbReference>
<dbReference type="InterPro" id="IPR006073">
    <property type="entry name" value="GTP-bd"/>
</dbReference>